<dbReference type="InterPro" id="IPR025048">
    <property type="entry name" value="DUF3987"/>
</dbReference>
<sequence>MSTRQPKSDTSLNGLSMNELQQKLKEEAQLFQSTTDQPTVNSFPTEVLPTPLQKLINQTEMYSQFRPEWIGSSILYAASVAVGNSIGTKYKGWAQKATLYLALVGLPGTNKSSPAEEAIKPLRQLNSESNRLFNQQMEEYKRWEKLSKKQRQLEGLPLLMIPPAYKTLLVSDVTPEALIQTHQNNPFGLGLFMDELAGWFQNFNRYSKGSDQEFWLSNWSFSPISVIRKTSAPIQIDTPFISILGTIQPGILNELAKDGRNQNGFIDRILFAYPDNQLKPYDREGEPDSAVLEDYKQCIMKLYGLRQESKLSDNGNPETRWLPFSPEAFEQMKIWKNRNTDRGNQTENLTLKGIYAKLDAYCIRFALLLELLDWAFDLSDLTRIRSSTVNRAIQLVEYFRQNTEKVHFVLTEQTAIDRLPKEQIRLFNALPDEISTKEAAAIADKLIPPISSRTVKRLLNTPDVFKRVGHGEYRKCD</sequence>
<accession>A0A7K1SHG6</accession>
<dbReference type="Proteomes" id="UP000436006">
    <property type="component" value="Unassembled WGS sequence"/>
</dbReference>
<reference evidence="1 2" key="1">
    <citation type="submission" date="2019-12" db="EMBL/GenBank/DDBJ databases">
        <title>Spirosoma sp. HMF4905 genome sequencing and assembly.</title>
        <authorList>
            <person name="Kang H."/>
            <person name="Cha I."/>
            <person name="Kim H."/>
            <person name="Joh K."/>
        </authorList>
    </citation>
    <scope>NUCLEOTIDE SEQUENCE [LARGE SCALE GENOMIC DNA]</scope>
    <source>
        <strain evidence="1 2">HMF4905</strain>
    </source>
</reference>
<comment type="caution">
    <text evidence="1">The sequence shown here is derived from an EMBL/GenBank/DDBJ whole genome shotgun (WGS) entry which is preliminary data.</text>
</comment>
<dbReference type="EMBL" id="WPIN01000010">
    <property type="protein sequence ID" value="MVM33250.1"/>
    <property type="molecule type" value="Genomic_DNA"/>
</dbReference>
<dbReference type="RefSeq" id="WP_157587966.1">
    <property type="nucleotide sequence ID" value="NZ_WPIN01000010.1"/>
</dbReference>
<evidence type="ECO:0000313" key="1">
    <source>
        <dbReference type="EMBL" id="MVM33250.1"/>
    </source>
</evidence>
<evidence type="ECO:0000313" key="2">
    <source>
        <dbReference type="Proteomes" id="UP000436006"/>
    </source>
</evidence>
<organism evidence="1 2">
    <name type="scientific">Spirosoma arboris</name>
    <dbReference type="NCBI Taxonomy" id="2682092"/>
    <lineage>
        <taxon>Bacteria</taxon>
        <taxon>Pseudomonadati</taxon>
        <taxon>Bacteroidota</taxon>
        <taxon>Cytophagia</taxon>
        <taxon>Cytophagales</taxon>
        <taxon>Cytophagaceae</taxon>
        <taxon>Spirosoma</taxon>
    </lineage>
</organism>
<dbReference type="Pfam" id="PF13148">
    <property type="entry name" value="DUF3987"/>
    <property type="match status" value="1"/>
</dbReference>
<dbReference type="AlphaFoldDB" id="A0A7K1SHG6"/>
<proteinExistence type="predicted"/>
<protein>
    <submittedName>
        <fullName evidence="1">DUF3987 domain-containing protein</fullName>
    </submittedName>
</protein>
<gene>
    <name evidence="1" type="ORF">GO755_24635</name>
</gene>
<keyword evidence="2" id="KW-1185">Reference proteome</keyword>
<name>A0A7K1SHG6_9BACT</name>